<evidence type="ECO:0000256" key="6">
    <source>
        <dbReference type="ARBA" id="ARBA00023316"/>
    </source>
</evidence>
<dbReference type="PANTHER" id="PTHR21581">
    <property type="entry name" value="D-ALANYL-D-ALANINE CARBOXYPEPTIDASE"/>
    <property type="match status" value="1"/>
</dbReference>
<organism evidence="13 14">
    <name type="scientific">Nitratireductor aquibiodomus</name>
    <dbReference type="NCBI Taxonomy" id="204799"/>
    <lineage>
        <taxon>Bacteria</taxon>
        <taxon>Pseudomonadati</taxon>
        <taxon>Pseudomonadota</taxon>
        <taxon>Alphaproteobacteria</taxon>
        <taxon>Hyphomicrobiales</taxon>
        <taxon>Phyllobacteriaceae</taxon>
        <taxon>Nitratireductor</taxon>
    </lineage>
</organism>
<dbReference type="SUPFAM" id="SSF56601">
    <property type="entry name" value="beta-lactamase/transpeptidase-like"/>
    <property type="match status" value="1"/>
</dbReference>
<comment type="similarity">
    <text evidence="1 9">Belongs to the peptidase S11 family.</text>
</comment>
<feature type="chain" id="PRO_5011776901" evidence="11">
    <location>
        <begin position="28"/>
        <end position="371"/>
    </location>
</feature>
<dbReference type="EMBL" id="FNSL01000001">
    <property type="protein sequence ID" value="SEB53396.1"/>
    <property type="molecule type" value="Genomic_DNA"/>
</dbReference>
<accession>A0A1H4K533</accession>
<evidence type="ECO:0000256" key="7">
    <source>
        <dbReference type="PIRSR" id="PIRSR618044-1"/>
    </source>
</evidence>
<feature type="active site" evidence="7">
    <location>
        <position position="114"/>
    </location>
</feature>
<evidence type="ECO:0000256" key="3">
    <source>
        <dbReference type="ARBA" id="ARBA00022801"/>
    </source>
</evidence>
<dbReference type="InterPro" id="IPR001967">
    <property type="entry name" value="Peptidase_S11_N"/>
</dbReference>
<evidence type="ECO:0000256" key="9">
    <source>
        <dbReference type="RuleBase" id="RU004016"/>
    </source>
</evidence>
<evidence type="ECO:0000256" key="4">
    <source>
        <dbReference type="ARBA" id="ARBA00022960"/>
    </source>
</evidence>
<keyword evidence="5" id="KW-0573">Peptidoglycan synthesis</keyword>
<dbReference type="GO" id="GO:0006508">
    <property type="term" value="P:proteolysis"/>
    <property type="evidence" value="ECO:0007669"/>
    <property type="project" value="InterPro"/>
</dbReference>
<keyword evidence="13" id="KW-0645">Protease</keyword>
<evidence type="ECO:0000259" key="12">
    <source>
        <dbReference type="Pfam" id="PF00768"/>
    </source>
</evidence>
<evidence type="ECO:0000256" key="10">
    <source>
        <dbReference type="SAM" id="MobiDB-lite"/>
    </source>
</evidence>
<dbReference type="RefSeq" id="WP_090329945.1">
    <property type="nucleotide sequence ID" value="NZ_FNSL01000001.1"/>
</dbReference>
<dbReference type="Gene3D" id="3.40.710.10">
    <property type="entry name" value="DD-peptidase/beta-lactamase superfamily"/>
    <property type="match status" value="1"/>
</dbReference>
<evidence type="ECO:0000256" key="11">
    <source>
        <dbReference type="SAM" id="SignalP"/>
    </source>
</evidence>
<feature type="region of interest" description="Disordered" evidence="10">
    <location>
        <begin position="342"/>
        <end position="371"/>
    </location>
</feature>
<keyword evidence="4" id="KW-0133">Cell shape</keyword>
<reference evidence="14" key="1">
    <citation type="submission" date="2016-10" db="EMBL/GenBank/DDBJ databases">
        <authorList>
            <person name="Varghese N."/>
            <person name="Submissions S."/>
        </authorList>
    </citation>
    <scope>NUCLEOTIDE SEQUENCE [LARGE SCALE GENOMIC DNA]</scope>
    <source>
        <strain evidence="14">ES.061</strain>
    </source>
</reference>
<sequence>MFFARFAAPMVAGAVMGMVAAVMPASAGPTIVLDVNSGRVLSHEDAFQRWYPASLTKLMTAYVAFEAVRDGELQFNSPVTISKRATREPPSKMGYPAGSVLTLDNAIKLIMVKSANDVSTAIAENVGGSVGAFAKRMNAAARKLGMSGTHYVNPHGLFSTEQYTTARDLALLVRAIRTEFPQHAHYFSMEAIRTGDRVLPNYNWLIGRFPGADGMKTGYVCSSGFNLAATATRNGRTLATIVLGAPSQVERGEEAARLLAEGFKIQGAVSPSITAFAPYGEGRNVAVDLRPEVCSEAAVKARFERGDDDGLLVQRSPYLSAMDHEPRAVTIALGGATGPAPSVPRYADVPIPTPRPDYPLKSATADTAQGG</sequence>
<dbReference type="Proteomes" id="UP000199064">
    <property type="component" value="Unassembled WGS sequence"/>
</dbReference>
<name>A0A1H4K533_9HYPH</name>
<feature type="active site" description="Acyl-ester intermediate" evidence="7">
    <location>
        <position position="54"/>
    </location>
</feature>
<dbReference type="InterPro" id="IPR012338">
    <property type="entry name" value="Beta-lactam/transpept-like"/>
</dbReference>
<dbReference type="Pfam" id="PF00768">
    <property type="entry name" value="Peptidase_S11"/>
    <property type="match status" value="1"/>
</dbReference>
<evidence type="ECO:0000313" key="14">
    <source>
        <dbReference type="Proteomes" id="UP000199064"/>
    </source>
</evidence>
<gene>
    <name evidence="13" type="ORF">SAMN05216452_1953</name>
</gene>
<protein>
    <submittedName>
        <fullName evidence="13">D-alanyl-D-alanine carboxypeptidase</fullName>
    </submittedName>
</protein>
<evidence type="ECO:0000256" key="5">
    <source>
        <dbReference type="ARBA" id="ARBA00022984"/>
    </source>
</evidence>
<evidence type="ECO:0000256" key="1">
    <source>
        <dbReference type="ARBA" id="ARBA00007164"/>
    </source>
</evidence>
<evidence type="ECO:0000256" key="8">
    <source>
        <dbReference type="PIRSR" id="PIRSR618044-2"/>
    </source>
</evidence>
<keyword evidence="3" id="KW-0378">Hydrolase</keyword>
<dbReference type="PANTHER" id="PTHR21581:SF6">
    <property type="entry name" value="TRAFFICKING PROTEIN PARTICLE COMPLEX SUBUNIT 12"/>
    <property type="match status" value="1"/>
</dbReference>
<keyword evidence="14" id="KW-1185">Reference proteome</keyword>
<dbReference type="GO" id="GO:0009252">
    <property type="term" value="P:peptidoglycan biosynthetic process"/>
    <property type="evidence" value="ECO:0007669"/>
    <property type="project" value="UniProtKB-KW"/>
</dbReference>
<dbReference type="AlphaFoldDB" id="A0A1H4K533"/>
<dbReference type="InterPro" id="IPR018044">
    <property type="entry name" value="Peptidase_S11"/>
</dbReference>
<feature type="binding site" evidence="8">
    <location>
        <position position="216"/>
    </location>
    <ligand>
        <name>substrate</name>
    </ligand>
</feature>
<proteinExistence type="inferred from homology"/>
<keyword evidence="6" id="KW-0961">Cell wall biogenesis/degradation</keyword>
<keyword evidence="13" id="KW-0121">Carboxypeptidase</keyword>
<dbReference type="PRINTS" id="PR00725">
    <property type="entry name" value="DADACBPTASE1"/>
</dbReference>
<feature type="signal peptide" evidence="11">
    <location>
        <begin position="1"/>
        <end position="27"/>
    </location>
</feature>
<evidence type="ECO:0000313" key="13">
    <source>
        <dbReference type="EMBL" id="SEB53396.1"/>
    </source>
</evidence>
<feature type="active site" description="Proton acceptor" evidence="7">
    <location>
        <position position="57"/>
    </location>
</feature>
<evidence type="ECO:0000256" key="2">
    <source>
        <dbReference type="ARBA" id="ARBA00022729"/>
    </source>
</evidence>
<keyword evidence="2 11" id="KW-0732">Signal</keyword>
<feature type="domain" description="Peptidase S11 D-alanyl-D-alanine carboxypeptidase A N-terminal" evidence="12">
    <location>
        <begin position="25"/>
        <end position="246"/>
    </location>
</feature>
<dbReference type="GO" id="GO:0008360">
    <property type="term" value="P:regulation of cell shape"/>
    <property type="evidence" value="ECO:0007669"/>
    <property type="project" value="UniProtKB-KW"/>
</dbReference>
<dbReference type="GO" id="GO:0071555">
    <property type="term" value="P:cell wall organization"/>
    <property type="evidence" value="ECO:0007669"/>
    <property type="project" value="UniProtKB-KW"/>
</dbReference>
<dbReference type="GO" id="GO:0009002">
    <property type="term" value="F:serine-type D-Ala-D-Ala carboxypeptidase activity"/>
    <property type="evidence" value="ECO:0007669"/>
    <property type="project" value="InterPro"/>
</dbReference>